<dbReference type="EMBL" id="CP137573">
    <property type="protein sequence ID" value="WOX26395.1"/>
    <property type="molecule type" value="Genomic_DNA"/>
</dbReference>
<gene>
    <name evidence="1" type="ORF">R2D22_35490</name>
</gene>
<reference evidence="1 2" key="1">
    <citation type="submission" date="2023-10" db="EMBL/GenBank/DDBJ databases">
        <title>The genome sequence of Streptomyces sp. HUAS YS2.</title>
        <authorList>
            <person name="Mo P."/>
        </authorList>
    </citation>
    <scope>NUCLEOTIDE SEQUENCE [LARGE SCALE GENOMIC DNA]</scope>
    <source>
        <strain evidence="1 2">HUAS YS2</strain>
    </source>
</reference>
<name>A0ABZ0M3M6_9ACTN</name>
<keyword evidence="2" id="KW-1185">Reference proteome</keyword>
<accession>A0ABZ0M3M6</accession>
<evidence type="ECO:0000313" key="1">
    <source>
        <dbReference type="EMBL" id="WOX26395.1"/>
    </source>
</evidence>
<dbReference type="RefSeq" id="WP_318109396.1">
    <property type="nucleotide sequence ID" value="NZ_CP137573.1"/>
</dbReference>
<protein>
    <submittedName>
        <fullName evidence="1">Uncharacterized protein</fullName>
    </submittedName>
</protein>
<evidence type="ECO:0000313" key="2">
    <source>
        <dbReference type="Proteomes" id="UP001301731"/>
    </source>
</evidence>
<organism evidence="1 2">
    <name type="scientific">Streptomyces solicathayae</name>
    <dbReference type="NCBI Taxonomy" id="3081768"/>
    <lineage>
        <taxon>Bacteria</taxon>
        <taxon>Bacillati</taxon>
        <taxon>Actinomycetota</taxon>
        <taxon>Actinomycetes</taxon>
        <taxon>Kitasatosporales</taxon>
        <taxon>Streptomycetaceae</taxon>
        <taxon>Streptomyces</taxon>
    </lineage>
</organism>
<sequence length="80" mass="8999">MAEQRTRSDTVPEEFDGLIAEFRGLLQKYPDAVQHFSLAYHPAGHGQDPDTPTTVSFTQPVFECSEIEPGFVVCERVDEQ</sequence>
<dbReference type="Proteomes" id="UP001301731">
    <property type="component" value="Chromosome"/>
</dbReference>
<proteinExistence type="predicted"/>